<comment type="caution">
    <text evidence="1">The sequence shown here is derived from an EMBL/GenBank/DDBJ whole genome shotgun (WGS) entry which is preliminary data.</text>
</comment>
<protein>
    <submittedName>
        <fullName evidence="1">Uncharacterized protein</fullName>
    </submittedName>
</protein>
<evidence type="ECO:0000313" key="1">
    <source>
        <dbReference type="EMBL" id="GBM06226.1"/>
    </source>
</evidence>
<evidence type="ECO:0000313" key="2">
    <source>
        <dbReference type="Proteomes" id="UP000499080"/>
    </source>
</evidence>
<dbReference type="EMBL" id="BGPR01000225">
    <property type="protein sequence ID" value="GBM06226.1"/>
    <property type="molecule type" value="Genomic_DNA"/>
</dbReference>
<proteinExistence type="predicted"/>
<dbReference type="AlphaFoldDB" id="A0A4Y2CQP2"/>
<accession>A0A4Y2CQP2</accession>
<name>A0A4Y2CQP2_ARAVE</name>
<keyword evidence="2" id="KW-1185">Reference proteome</keyword>
<gene>
    <name evidence="1" type="ORF">AVEN_269628_1</name>
</gene>
<sequence>MSTGESNKIMEDINNYLNKLGKWMMLEAKVNTNKCQAIFQNAEQTLTHLNYATDISNGATKPNIRELSSTNEQHLKITSKMQGKSQNHQGTALPPLGNNSKLSLSNKLLLYKTLVRSIMSYASRVWGAAAKTHISKLKSNPKYTVWQITNST</sequence>
<reference evidence="1 2" key="1">
    <citation type="journal article" date="2019" name="Sci. Rep.">
        <title>Orb-weaving spider Araneus ventricosus genome elucidates the spidroin gene catalogue.</title>
        <authorList>
            <person name="Kono N."/>
            <person name="Nakamura H."/>
            <person name="Ohtoshi R."/>
            <person name="Moran D.A.P."/>
            <person name="Shinohara A."/>
            <person name="Yoshida Y."/>
            <person name="Fujiwara M."/>
            <person name="Mori M."/>
            <person name="Tomita M."/>
            <person name="Arakawa K."/>
        </authorList>
    </citation>
    <scope>NUCLEOTIDE SEQUENCE [LARGE SCALE GENOMIC DNA]</scope>
</reference>
<dbReference type="Proteomes" id="UP000499080">
    <property type="component" value="Unassembled WGS sequence"/>
</dbReference>
<organism evidence="1 2">
    <name type="scientific">Araneus ventricosus</name>
    <name type="common">Orbweaver spider</name>
    <name type="synonym">Epeira ventricosa</name>
    <dbReference type="NCBI Taxonomy" id="182803"/>
    <lineage>
        <taxon>Eukaryota</taxon>
        <taxon>Metazoa</taxon>
        <taxon>Ecdysozoa</taxon>
        <taxon>Arthropoda</taxon>
        <taxon>Chelicerata</taxon>
        <taxon>Arachnida</taxon>
        <taxon>Araneae</taxon>
        <taxon>Araneomorphae</taxon>
        <taxon>Entelegynae</taxon>
        <taxon>Araneoidea</taxon>
        <taxon>Araneidae</taxon>
        <taxon>Araneus</taxon>
    </lineage>
</organism>